<dbReference type="AlphaFoldDB" id="A0A6D2JU07"/>
<dbReference type="Proteomes" id="UP000467841">
    <property type="component" value="Unassembled WGS sequence"/>
</dbReference>
<protein>
    <submittedName>
        <fullName evidence="1">Uncharacterized protein</fullName>
    </submittedName>
</protein>
<name>A0A6D2JU07_9BRAS</name>
<sequence>MTSPLPSLSTNVVNDESLTATSPSLDNAIVAPIETPAVINSPVPATKLSQEPAELLGRGHRTQPLKLADFLVNTVSISDSSPSPLASAAPSGTAYPLSYYLTCELSQPSQLLSSALTTAARSFNEAM</sequence>
<reference evidence="1" key="1">
    <citation type="submission" date="2020-01" db="EMBL/GenBank/DDBJ databases">
        <authorList>
            <person name="Mishra B."/>
        </authorList>
    </citation>
    <scope>NUCLEOTIDE SEQUENCE [LARGE SCALE GENOMIC DNA]</scope>
</reference>
<evidence type="ECO:0000313" key="2">
    <source>
        <dbReference type="Proteomes" id="UP000467841"/>
    </source>
</evidence>
<proteinExistence type="predicted"/>
<gene>
    <name evidence="1" type="ORF">MERR_LOCUS26795</name>
</gene>
<evidence type="ECO:0000313" key="1">
    <source>
        <dbReference type="EMBL" id="CAA7039560.1"/>
    </source>
</evidence>
<comment type="caution">
    <text evidence="1">The sequence shown here is derived from an EMBL/GenBank/DDBJ whole genome shotgun (WGS) entry which is preliminary data.</text>
</comment>
<organism evidence="1 2">
    <name type="scientific">Microthlaspi erraticum</name>
    <dbReference type="NCBI Taxonomy" id="1685480"/>
    <lineage>
        <taxon>Eukaryota</taxon>
        <taxon>Viridiplantae</taxon>
        <taxon>Streptophyta</taxon>
        <taxon>Embryophyta</taxon>
        <taxon>Tracheophyta</taxon>
        <taxon>Spermatophyta</taxon>
        <taxon>Magnoliopsida</taxon>
        <taxon>eudicotyledons</taxon>
        <taxon>Gunneridae</taxon>
        <taxon>Pentapetalae</taxon>
        <taxon>rosids</taxon>
        <taxon>malvids</taxon>
        <taxon>Brassicales</taxon>
        <taxon>Brassicaceae</taxon>
        <taxon>Coluteocarpeae</taxon>
        <taxon>Microthlaspi</taxon>
    </lineage>
</organism>
<accession>A0A6D2JU07</accession>
<keyword evidence="2" id="KW-1185">Reference proteome</keyword>
<dbReference type="EMBL" id="CACVBM020001213">
    <property type="protein sequence ID" value="CAA7039560.1"/>
    <property type="molecule type" value="Genomic_DNA"/>
</dbReference>